<gene>
    <name evidence="1" type="ORF">GPM918_LOCUS9985</name>
    <name evidence="2" type="ORF">SRO942_LOCUS9986</name>
</gene>
<dbReference type="Proteomes" id="UP000681722">
    <property type="component" value="Unassembled WGS sequence"/>
</dbReference>
<reference evidence="1" key="1">
    <citation type="submission" date="2021-02" db="EMBL/GenBank/DDBJ databases">
        <authorList>
            <person name="Nowell W R."/>
        </authorList>
    </citation>
    <scope>NUCLEOTIDE SEQUENCE</scope>
</reference>
<protein>
    <submittedName>
        <fullName evidence="1">Uncharacterized protein</fullName>
    </submittedName>
</protein>
<evidence type="ECO:0000313" key="2">
    <source>
        <dbReference type="EMBL" id="CAF3705681.1"/>
    </source>
</evidence>
<dbReference type="AlphaFoldDB" id="A0A814BEQ4"/>
<evidence type="ECO:0000313" key="1">
    <source>
        <dbReference type="EMBL" id="CAF0927246.1"/>
    </source>
</evidence>
<name>A0A814BEQ4_9BILA</name>
<keyword evidence="3" id="KW-1185">Reference proteome</keyword>
<dbReference type="EMBL" id="CAJNOQ010001916">
    <property type="protein sequence ID" value="CAF0927246.1"/>
    <property type="molecule type" value="Genomic_DNA"/>
</dbReference>
<proteinExistence type="predicted"/>
<accession>A0A814BEQ4</accession>
<dbReference type="Gene3D" id="3.40.630.30">
    <property type="match status" value="1"/>
</dbReference>
<comment type="caution">
    <text evidence="1">The sequence shown here is derived from an EMBL/GenBank/DDBJ whole genome shotgun (WGS) entry which is preliminary data.</text>
</comment>
<feature type="non-terminal residue" evidence="1">
    <location>
        <position position="1"/>
    </location>
</feature>
<sequence>MSANFVEFTRGKRQLNHLGYRYCFKRKNINSEYWICVQCKATATTYPDLSVVIRDNRTHLPDESCAKILEIRKSLKRKSTVEVGPIDCIVEGVRKQRPNQFASRSRLLEERTGSDHYMINEDSGYSYELLRQAHVDECAKLLSEQFASHEPITLYFKTTKEDFYQYIHPFVQSLLEKQLLFVVFDKQTNQIVSCLLCGDFYLQNQHTSYAEDDDAVADLLMESDQQFLLEFRKANRFEEKRILRIYYDATKQDYCGKVKFHKMVITISVIKLRQFACAYARKSGGFQYAIVETSHSATAHVTSMRPKIDENRDRFYVALADSSMSKAPLFNHVSSYNMIVSPNAPSDDKRYLPPGIGNGYQAYSRQFQSIVTKFSLLNYQNNSSEYGLYSQFGNEQYWNFFYYFNSPETSEICNRIQIPKPSYDPFCLLNLSNVEYTGIVLVGNETLQVFLQQQPPINDTWWISSSCVPIREIFNYGALVTYYNHQYNPSGEYFKLPHACSEIHITNDTTTI</sequence>
<dbReference type="Proteomes" id="UP000663829">
    <property type="component" value="Unassembled WGS sequence"/>
</dbReference>
<dbReference type="EMBL" id="CAJOBC010001916">
    <property type="protein sequence ID" value="CAF3705681.1"/>
    <property type="molecule type" value="Genomic_DNA"/>
</dbReference>
<organism evidence="1 3">
    <name type="scientific">Didymodactylos carnosus</name>
    <dbReference type="NCBI Taxonomy" id="1234261"/>
    <lineage>
        <taxon>Eukaryota</taxon>
        <taxon>Metazoa</taxon>
        <taxon>Spiralia</taxon>
        <taxon>Gnathifera</taxon>
        <taxon>Rotifera</taxon>
        <taxon>Eurotatoria</taxon>
        <taxon>Bdelloidea</taxon>
        <taxon>Philodinida</taxon>
        <taxon>Philodinidae</taxon>
        <taxon>Didymodactylos</taxon>
    </lineage>
</organism>
<dbReference type="Gene3D" id="2.20.25.240">
    <property type="match status" value="1"/>
</dbReference>
<evidence type="ECO:0000313" key="3">
    <source>
        <dbReference type="Proteomes" id="UP000663829"/>
    </source>
</evidence>